<dbReference type="GO" id="GO:0005886">
    <property type="term" value="C:plasma membrane"/>
    <property type="evidence" value="ECO:0007669"/>
    <property type="project" value="UniProtKB-SubCell"/>
</dbReference>
<evidence type="ECO:0000256" key="2">
    <source>
        <dbReference type="ARBA" id="ARBA00022448"/>
    </source>
</evidence>
<name>A0A8A0RNN2_9FIRM</name>
<keyword evidence="6 10" id="KW-0067">ATP-binding</keyword>
<dbReference type="CDD" id="cd03216">
    <property type="entry name" value="ABC_Carb_Monos_I"/>
    <property type="match status" value="1"/>
</dbReference>
<dbReference type="FunFam" id="3.40.50.300:FF:000127">
    <property type="entry name" value="Ribose import ATP-binding protein RbsA"/>
    <property type="match status" value="1"/>
</dbReference>
<evidence type="ECO:0000256" key="3">
    <source>
        <dbReference type="ARBA" id="ARBA00022475"/>
    </source>
</evidence>
<reference evidence="10" key="1">
    <citation type="submission" date="2020-07" db="EMBL/GenBank/DDBJ databases">
        <title>Koleobacter methoxysyntrophicus gen. nov., sp. nov., a novel anaerobic bacterium isolated from deep subsurface oil field and proposal of Koleobacterales ord. nov. in the phylum Firmicutes.</title>
        <authorList>
            <person name="Sakamoto S."/>
            <person name="Tamaki H."/>
        </authorList>
    </citation>
    <scope>NUCLEOTIDE SEQUENCE</scope>
    <source>
        <strain evidence="10">NRmbB1</strain>
    </source>
</reference>
<dbReference type="Proteomes" id="UP000662904">
    <property type="component" value="Chromosome"/>
</dbReference>
<protein>
    <submittedName>
        <fullName evidence="10">Ribose import ATP-binding protein RbsA</fullName>
    </submittedName>
</protein>
<evidence type="ECO:0000256" key="7">
    <source>
        <dbReference type="ARBA" id="ARBA00022967"/>
    </source>
</evidence>
<feature type="domain" description="ABC transporter" evidence="9">
    <location>
        <begin position="9"/>
        <end position="244"/>
    </location>
</feature>
<keyword evidence="11" id="KW-1185">Reference proteome</keyword>
<dbReference type="InterPro" id="IPR017871">
    <property type="entry name" value="ABC_transporter-like_CS"/>
</dbReference>
<dbReference type="EMBL" id="CP059066">
    <property type="protein sequence ID" value="QSQ09200.1"/>
    <property type="molecule type" value="Genomic_DNA"/>
</dbReference>
<dbReference type="GO" id="GO:0016887">
    <property type="term" value="F:ATP hydrolysis activity"/>
    <property type="evidence" value="ECO:0007669"/>
    <property type="project" value="InterPro"/>
</dbReference>
<keyword evidence="2" id="KW-0813">Transport</keyword>
<keyword evidence="7" id="KW-1278">Translocase</keyword>
<dbReference type="KEGG" id="kme:H0A61_01559"/>
<keyword evidence="8" id="KW-0472">Membrane</keyword>
<evidence type="ECO:0000259" key="9">
    <source>
        <dbReference type="PROSITE" id="PS50893"/>
    </source>
</evidence>
<evidence type="ECO:0000256" key="1">
    <source>
        <dbReference type="ARBA" id="ARBA00004202"/>
    </source>
</evidence>
<evidence type="ECO:0000256" key="6">
    <source>
        <dbReference type="ARBA" id="ARBA00022840"/>
    </source>
</evidence>
<dbReference type="PROSITE" id="PS50893">
    <property type="entry name" value="ABC_TRANSPORTER_2"/>
    <property type="match status" value="2"/>
</dbReference>
<dbReference type="RefSeq" id="WP_206706558.1">
    <property type="nucleotide sequence ID" value="NZ_CP059066.1"/>
</dbReference>
<proteinExistence type="predicted"/>
<keyword evidence="5" id="KW-0547">Nucleotide-binding</keyword>
<evidence type="ECO:0000256" key="8">
    <source>
        <dbReference type="ARBA" id="ARBA00023136"/>
    </source>
</evidence>
<dbReference type="GO" id="GO:0005524">
    <property type="term" value="F:ATP binding"/>
    <property type="evidence" value="ECO:0007669"/>
    <property type="project" value="UniProtKB-KW"/>
</dbReference>
<evidence type="ECO:0000313" key="11">
    <source>
        <dbReference type="Proteomes" id="UP000662904"/>
    </source>
</evidence>
<dbReference type="Gene3D" id="3.40.50.300">
    <property type="entry name" value="P-loop containing nucleotide triphosphate hydrolases"/>
    <property type="match status" value="2"/>
</dbReference>
<evidence type="ECO:0000256" key="4">
    <source>
        <dbReference type="ARBA" id="ARBA00022737"/>
    </source>
</evidence>
<dbReference type="CDD" id="cd03215">
    <property type="entry name" value="ABC_Carb_Monos_II"/>
    <property type="match status" value="1"/>
</dbReference>
<organism evidence="10 11">
    <name type="scientific">Koleobacter methoxysyntrophicus</name>
    <dbReference type="NCBI Taxonomy" id="2751313"/>
    <lineage>
        <taxon>Bacteria</taxon>
        <taxon>Bacillati</taxon>
        <taxon>Bacillota</taxon>
        <taxon>Clostridia</taxon>
        <taxon>Koleobacterales</taxon>
        <taxon>Koleobacteraceae</taxon>
        <taxon>Koleobacter</taxon>
    </lineage>
</organism>
<evidence type="ECO:0000313" key="10">
    <source>
        <dbReference type="EMBL" id="QSQ09200.1"/>
    </source>
</evidence>
<evidence type="ECO:0000256" key="5">
    <source>
        <dbReference type="ARBA" id="ARBA00022741"/>
    </source>
</evidence>
<accession>A0A8A0RNN2</accession>
<dbReference type="AlphaFoldDB" id="A0A8A0RNN2"/>
<feature type="domain" description="ABC transporter" evidence="9">
    <location>
        <begin position="261"/>
        <end position="505"/>
    </location>
</feature>
<dbReference type="InterPro" id="IPR050107">
    <property type="entry name" value="ABC_carbohydrate_import_ATPase"/>
</dbReference>
<dbReference type="SUPFAM" id="SSF52540">
    <property type="entry name" value="P-loop containing nucleoside triphosphate hydrolases"/>
    <property type="match status" value="2"/>
</dbReference>
<dbReference type="PANTHER" id="PTHR43790">
    <property type="entry name" value="CARBOHYDRATE TRANSPORT ATP-BINDING PROTEIN MG119-RELATED"/>
    <property type="match status" value="1"/>
</dbReference>
<dbReference type="Pfam" id="PF00005">
    <property type="entry name" value="ABC_tran"/>
    <property type="match status" value="2"/>
</dbReference>
<gene>
    <name evidence="10" type="primary">rbsA_2</name>
    <name evidence="10" type="ORF">H0A61_01559</name>
</gene>
<dbReference type="InterPro" id="IPR003593">
    <property type="entry name" value="AAA+_ATPase"/>
</dbReference>
<keyword evidence="3" id="KW-1003">Cell membrane</keyword>
<keyword evidence="4" id="KW-0677">Repeat</keyword>
<dbReference type="InterPro" id="IPR003439">
    <property type="entry name" value="ABC_transporter-like_ATP-bd"/>
</dbReference>
<sequence>MEANENGIIRLKGITKTFPGVVANSDINITIQSGEVHAIVGENGAGKSTLMKVLAGLYQPDSGHIYVRGKKQIISSPRAAINLGIGMVHQHFMLIPRFTVLENIILGAEASKSGMINFSEARKNVKELCARYNFRLDLDVPLEELSVGQRQRVEIIKVLYRGADILVLDEPTAVLAPQEVNDLFENLKKLKEQGKTVIFISHKLDEVLNIADRITVLRKGKVVGTIGRTDVTKSRLAEMMVGRPVLFKLKRPDAVPGDILLETKNLTVVSRDNREILKNISIKIRGGEIYGIAGIEGNGQKELAEAFIGLQSIVSGSVYIAGKRINGLDAGAIRKIGVAYISEDRHQQGLVLPMKVWENCILGSHRDKRFSSGFRLLLNNILSFTREKVKEFNISLGSIFSPVKNLSGGNQQKVILARELSYEPMVIIAAQPNRGLDIGSAEFVNNLLLKARGEGRAVLLISADLEEILTLADRIGIIYNGRIIKEFTSDEVTPEEIGYYMLGGKGKAEVV</sequence>
<dbReference type="InterPro" id="IPR027417">
    <property type="entry name" value="P-loop_NTPase"/>
</dbReference>
<dbReference type="PROSITE" id="PS00211">
    <property type="entry name" value="ABC_TRANSPORTER_1"/>
    <property type="match status" value="2"/>
</dbReference>
<comment type="subcellular location">
    <subcellularLocation>
        <location evidence="1">Cell membrane</location>
        <topology evidence="1">Peripheral membrane protein</topology>
    </subcellularLocation>
</comment>
<dbReference type="SMART" id="SM00382">
    <property type="entry name" value="AAA"/>
    <property type="match status" value="1"/>
</dbReference>
<dbReference type="PANTHER" id="PTHR43790:SF9">
    <property type="entry name" value="GALACTOFURANOSE TRANSPORTER ATP-BINDING PROTEIN YTFR"/>
    <property type="match status" value="1"/>
</dbReference>